<feature type="compositionally biased region" description="Basic and acidic residues" evidence="11">
    <location>
        <begin position="199"/>
        <end position="212"/>
    </location>
</feature>
<feature type="compositionally biased region" description="Low complexity" evidence="11">
    <location>
        <begin position="836"/>
        <end position="847"/>
    </location>
</feature>
<keyword evidence="3 10" id="KW-0813">Transport</keyword>
<dbReference type="GO" id="GO:0016192">
    <property type="term" value="P:vesicle-mediated transport"/>
    <property type="evidence" value="ECO:0007669"/>
    <property type="project" value="UniProtKB-KW"/>
</dbReference>
<dbReference type="Proteomes" id="UP000001067">
    <property type="component" value="Unassembled WGS sequence"/>
</dbReference>
<evidence type="ECO:0000256" key="6">
    <source>
        <dbReference type="ARBA" id="ARBA00022927"/>
    </source>
</evidence>
<dbReference type="STRING" id="861557.E3S791"/>
<dbReference type="InterPro" id="IPR024298">
    <property type="entry name" value="Sec16_Sec23-bd"/>
</dbReference>
<keyword evidence="15" id="KW-1185">Reference proteome</keyword>
<evidence type="ECO:0000313" key="15">
    <source>
        <dbReference type="Proteomes" id="UP000001067"/>
    </source>
</evidence>
<feature type="compositionally biased region" description="Polar residues" evidence="11">
    <location>
        <begin position="756"/>
        <end position="765"/>
    </location>
</feature>
<feature type="compositionally biased region" description="Acidic residues" evidence="11">
    <location>
        <begin position="59"/>
        <end position="83"/>
    </location>
</feature>
<dbReference type="Gene3D" id="1.25.40.1030">
    <property type="match status" value="1"/>
</dbReference>
<keyword evidence="8 10" id="KW-0472">Membrane</keyword>
<feature type="domain" description="Sec16 central conserved" evidence="13">
    <location>
        <begin position="915"/>
        <end position="1034"/>
    </location>
</feature>
<dbReference type="GO" id="GO:0012507">
    <property type="term" value="C:ER to Golgi transport vesicle membrane"/>
    <property type="evidence" value="ECO:0007669"/>
    <property type="project" value="TreeGrafter"/>
</dbReference>
<dbReference type="HOGENOM" id="CLU_001147_1_0_1"/>
<feature type="region of interest" description="Disordered" evidence="11">
    <location>
        <begin position="342"/>
        <end position="400"/>
    </location>
</feature>
<protein>
    <recommendedName>
        <fullName evidence="10">Protein transport protein sec16</fullName>
    </recommendedName>
</protein>
<comment type="subcellular location">
    <subcellularLocation>
        <location evidence="1">Endoplasmic reticulum membrane</location>
        <topology evidence="1">Peripheral membrane protein</topology>
        <orientation evidence="1">Cytoplasmic side</orientation>
    </subcellularLocation>
</comment>
<feature type="compositionally biased region" description="Polar residues" evidence="11">
    <location>
        <begin position="714"/>
        <end position="747"/>
    </location>
</feature>
<evidence type="ECO:0000256" key="3">
    <source>
        <dbReference type="ARBA" id="ARBA00022448"/>
    </source>
</evidence>
<evidence type="ECO:0000313" key="14">
    <source>
        <dbReference type="EMBL" id="EFQ86153.1"/>
    </source>
</evidence>
<evidence type="ECO:0000256" key="10">
    <source>
        <dbReference type="RuleBase" id="RU364101"/>
    </source>
</evidence>
<dbReference type="PANTHER" id="PTHR13402:SF6">
    <property type="entry name" value="SECRETORY 16, ISOFORM I"/>
    <property type="match status" value="1"/>
</dbReference>
<keyword evidence="7 10" id="KW-0072">Autophagy</keyword>
<feature type="compositionally biased region" description="Low complexity" evidence="11">
    <location>
        <begin position="1742"/>
        <end position="1755"/>
    </location>
</feature>
<feature type="compositionally biased region" description="Acidic residues" evidence="11">
    <location>
        <begin position="358"/>
        <end position="369"/>
    </location>
</feature>
<dbReference type="Pfam" id="PF12932">
    <property type="entry name" value="Sec16"/>
    <property type="match status" value="1"/>
</dbReference>
<keyword evidence="6 10" id="KW-0653">Protein transport</keyword>
<feature type="compositionally biased region" description="Low complexity" evidence="11">
    <location>
        <begin position="1720"/>
        <end position="1730"/>
    </location>
</feature>
<feature type="region of interest" description="Disordered" evidence="11">
    <location>
        <begin position="1395"/>
        <end position="1427"/>
    </location>
</feature>
<feature type="compositionally biased region" description="Polar residues" evidence="11">
    <location>
        <begin position="634"/>
        <end position="646"/>
    </location>
</feature>
<sequence length="1863" mass="198005">MDDDGPNFAYAYGGAPSTPTTASWNPALRNEKEVSSPPVSSPPVIEKPQTKPEAHPSSEEEESEEDDEDEDEDEESEDEDETEAPLTDEALANNNAPHVPHITQRSQVLQPQEGEAEVAKKEDLVSAIEALDMMEAEAAPQPTPAPVSAPAPAPVSTSAPTPARAESSEEDESDEEESEEESSEEEEEEEEEEVVAVAAHEEHPEENYEHQGESTALEDAMTESVKVPLVADTEADEWGAPGDDAFDLGAGQQETPLETPLAEAVGTTVGDGAIGNTTVGGNTGADIDWGNTEGQDDFFGVIASASQQIGPAQPTDQSPGAHIVETETKAAEKSEWDLDLDLDDDFLPDKEETPAFELSDDEGFLEEEPAMPAQQPVQPASTVTSSRYAPQATGPALSTAPVVNRYASPAQQMPAAAPAYNGFGQNVVYQQQQPRPSMANSAQSFVDKSKGGYASPYDLPEDIITTRKRPAPRTTVSAVQPTPPPPRTSSVNSNTGPPRPPFSSSMSVPSLSPPSSGQSMRAQMTGMPPAAPPKPASTSKSPSSDFFAELPVTTKPRPPGRYTPQPNVPVQPVQPPPHQAPPQMPPVHHPPPQMPPKERTASWSSLRNEILPDASNIATPPPFRQPEQLPMFPTQPSVPTRTNSLPVPQPVPGPATSRYSPAPPPSGPAANARYSPAPPNAPSAPSAPSAPAANSRYSPAPPQPGQPHARYSSEPHNNLTRTTSQPFAPRTSSPLAFHSVPQQQGQAPETYVQHAPNHQVSQSADGISRPPARSPLGEVSEIEEPEQELTLSSRPPTSGRSETPPLPRSAASSLVSSPRKRDAYTPRYQPVQPAVPQRSQSQSPTSTMKQPARSLSTSEHGGYGMMPPTMGYGTSLAVSNTANVIPQRRQVSATYDFIVPEDERATDPLERWKGHPVFTWGLGGNVVTSFPKQIPRYGGGGSAPMMKSSPGEINIQSIKEVLPLPEDVAKFPGPLKAKGKKKDISAWLGRKIEALDSQFKAPGLEHSISEDEIKRMEDRTLLWKLMQVLIDNDGKLEGTPAEAAVKKLLSPVVDEPVDADGSYSTAADMVGRSRTNTLNGQAEPSDPRVVEDLQSMLIRGDREKAVWHAVDHRLWGHAMLLSSTLSKDTWKQVVQEFVRKEVKKVGRSNQALAVLYEVFAGNHEDCIDELVPASARAGFQMVSADGAGAPQNALQGLEKWRETVALILNNRSEGDAYALLSLGKLLGQYGRIEAAHICFIFARAVVKVGGVDDPSANLVLLGADHHLNPLEMGIELEPILLTEVYEFALSLSSPTGSYVIPHLQNYKLAHAYRLAENGHRTDAQAYCDAIAAAMKATTTVSPYYNAAFIASLDDLSKRLSQSPKDGSSSWISKPSMDKVGSSLLSKFNSFIAGEDDDASGNKSGGTEAGPFAKIAGDNPALTPSQSNADLYGAMSGYGVPAQPAAPGNSRYAPSNAYAPRSSSEQQRSRYEPQGRPSMESNDSVGMRAVSDNHMPMTPNSGPYSPREAQLSPSSARTLAKAQSYSPLRPEYMSTQPPFGGPYMATPPTGHSPLAPAFSGYQPQANSEEPAESAEPADGTSNEATYDRYGPSSSTFDAPGYQPYVPDEDDKEEEQPKKKKSFMDDDDDDDLAARASALKISAGSSSSKSEADRKADEAFRKAAEADAQRDKEAAAAKKGGWLTGWFKKDANAGPGPIKAKLGEENSFYYDPELKKWVNKKGGATDTAKAAATPPPPRAGPPGGAARSTSGSSSMGLPGAGALRPPTSNPRASSLPPPLNTAGSRASTPGIQESDEEGLAAAGLRPPTLPRPSFGAASGPPSRPGTGMSNASSIDDLLGAPQARKGPSAKKKKGGRYVDVLKQEG</sequence>
<dbReference type="GO" id="GO:0070971">
    <property type="term" value="C:endoplasmic reticulum exit site"/>
    <property type="evidence" value="ECO:0007669"/>
    <property type="project" value="TreeGrafter"/>
</dbReference>
<feature type="compositionally biased region" description="Basic and acidic residues" evidence="11">
    <location>
        <begin position="1648"/>
        <end position="1674"/>
    </location>
</feature>
<dbReference type="GO" id="GO:0015031">
    <property type="term" value="P:protein transport"/>
    <property type="evidence" value="ECO:0007669"/>
    <property type="project" value="UniProtKB-KW"/>
</dbReference>
<comment type="similarity">
    <text evidence="2 10">Belongs to the SEC16 family.</text>
</comment>
<feature type="region of interest" description="Disordered" evidence="11">
    <location>
        <begin position="1"/>
        <end position="221"/>
    </location>
</feature>
<evidence type="ECO:0000256" key="7">
    <source>
        <dbReference type="ARBA" id="ARBA00023006"/>
    </source>
</evidence>
<feature type="compositionally biased region" description="Low complexity" evidence="11">
    <location>
        <begin position="154"/>
        <end position="165"/>
    </location>
</feature>
<evidence type="ECO:0000259" key="13">
    <source>
        <dbReference type="Pfam" id="PF12932"/>
    </source>
</evidence>
<evidence type="ECO:0000259" key="12">
    <source>
        <dbReference type="Pfam" id="PF12931"/>
    </source>
</evidence>
<reference evidence="14 15" key="1">
    <citation type="journal article" date="2010" name="Genome Biol.">
        <title>A first genome assembly of the barley fungal pathogen Pyrenophora teres f. teres.</title>
        <authorList>
            <person name="Ellwood S.R."/>
            <person name="Liu Z."/>
            <person name="Syme R.A."/>
            <person name="Lai Z."/>
            <person name="Hane J.K."/>
            <person name="Keiper F."/>
            <person name="Moffat C.S."/>
            <person name="Oliver R.P."/>
            <person name="Friesen T.L."/>
        </authorList>
    </citation>
    <scope>NUCLEOTIDE SEQUENCE [LARGE SCALE GENOMIC DNA]</scope>
    <source>
        <strain evidence="14 15">0-1</strain>
    </source>
</reference>
<feature type="region of interest" description="Disordered" evidence="11">
    <location>
        <begin position="427"/>
        <end position="868"/>
    </location>
</feature>
<feature type="compositionally biased region" description="Basic and acidic residues" evidence="11">
    <location>
        <begin position="48"/>
        <end position="58"/>
    </location>
</feature>
<evidence type="ECO:0000256" key="11">
    <source>
        <dbReference type="SAM" id="MobiDB-lite"/>
    </source>
</evidence>
<dbReference type="FunFam" id="1.25.40.1030:FF:000008">
    <property type="entry name" value="Protein transport protein sec16"/>
    <property type="match status" value="1"/>
</dbReference>
<keyword evidence="5 10" id="KW-0931">ER-Golgi transport</keyword>
<dbReference type="CDD" id="cd09233">
    <property type="entry name" value="ACE1-Sec16-like"/>
    <property type="match status" value="1"/>
</dbReference>
<feature type="compositionally biased region" description="Low complexity" evidence="11">
    <location>
        <begin position="370"/>
        <end position="380"/>
    </location>
</feature>
<dbReference type="GO" id="GO:0005789">
    <property type="term" value="C:endoplasmic reticulum membrane"/>
    <property type="evidence" value="ECO:0007669"/>
    <property type="project" value="UniProtKB-SubCell"/>
</dbReference>
<dbReference type="KEGG" id="pte:PTT_18668"/>
<feature type="region of interest" description="Disordered" evidence="11">
    <location>
        <begin position="1719"/>
        <end position="1863"/>
    </location>
</feature>
<proteinExistence type="inferred from homology"/>
<dbReference type="GO" id="GO:0007030">
    <property type="term" value="P:Golgi organization"/>
    <property type="evidence" value="ECO:0007669"/>
    <property type="project" value="TreeGrafter"/>
</dbReference>
<dbReference type="GO" id="GO:0070973">
    <property type="term" value="P:protein localization to endoplasmic reticulum exit site"/>
    <property type="evidence" value="ECO:0007669"/>
    <property type="project" value="TreeGrafter"/>
</dbReference>
<feature type="compositionally biased region" description="Low complexity" evidence="11">
    <location>
        <begin position="35"/>
        <end position="44"/>
    </location>
</feature>
<dbReference type="PANTHER" id="PTHR13402">
    <property type="entry name" value="RGPR-RELATED"/>
    <property type="match status" value="1"/>
</dbReference>
<feature type="compositionally biased region" description="Pro residues" evidence="11">
    <location>
        <begin position="556"/>
        <end position="595"/>
    </location>
</feature>
<feature type="compositionally biased region" description="Polar residues" evidence="11">
    <location>
        <begin position="789"/>
        <end position="801"/>
    </location>
</feature>
<evidence type="ECO:0000256" key="5">
    <source>
        <dbReference type="ARBA" id="ARBA00022892"/>
    </source>
</evidence>
<accession>E3S791</accession>
<feature type="compositionally biased region" description="Low complexity" evidence="11">
    <location>
        <begin position="683"/>
        <end position="698"/>
    </location>
</feature>
<dbReference type="OrthoDB" id="8918678at2759"/>
<feature type="compositionally biased region" description="Polar residues" evidence="11">
    <location>
        <begin position="1510"/>
        <end position="1525"/>
    </location>
</feature>
<feature type="compositionally biased region" description="Low complexity" evidence="11">
    <location>
        <begin position="502"/>
        <end position="519"/>
    </location>
</feature>
<feature type="domain" description="Sec16 Sec23-binding" evidence="12">
    <location>
        <begin position="1093"/>
        <end position="1394"/>
    </location>
</feature>
<feature type="compositionally biased region" description="Pro residues" evidence="11">
    <location>
        <begin position="141"/>
        <end position="153"/>
    </location>
</feature>
<name>E3S791_PYRTT</name>
<feature type="compositionally biased region" description="Polar residues" evidence="11">
    <location>
        <begin position="427"/>
        <end position="446"/>
    </location>
</feature>
<comment type="function">
    <text evidence="9 10">Involved in the initiation of assembly of the COPII coat required for the formation of transport vesicles from the endoplasmic reticulum (ER) and the selection of cargo molecules. Also involved in autophagy.</text>
</comment>
<feature type="compositionally biased region" description="Low complexity" evidence="11">
    <location>
        <begin position="1634"/>
        <end position="1647"/>
    </location>
</feature>
<feature type="compositionally biased region" description="Polar residues" evidence="11">
    <location>
        <begin position="1779"/>
        <end position="1789"/>
    </location>
</feature>
<evidence type="ECO:0000256" key="4">
    <source>
        <dbReference type="ARBA" id="ARBA00022824"/>
    </source>
</evidence>
<dbReference type="InterPro" id="IPR024340">
    <property type="entry name" value="Sec16_CCD"/>
</dbReference>
<dbReference type="EMBL" id="GL537516">
    <property type="protein sequence ID" value="EFQ86153.1"/>
    <property type="molecule type" value="Genomic_DNA"/>
</dbReference>
<evidence type="ECO:0000256" key="2">
    <source>
        <dbReference type="ARBA" id="ARBA00005927"/>
    </source>
</evidence>
<evidence type="ECO:0000256" key="1">
    <source>
        <dbReference type="ARBA" id="ARBA00004397"/>
    </source>
</evidence>
<gene>
    <name evidence="14" type="ORF">PTT_18668</name>
</gene>
<feature type="region of interest" description="Disordered" evidence="11">
    <location>
        <begin position="1444"/>
        <end position="1703"/>
    </location>
</feature>
<feature type="compositionally biased region" description="Acidic residues" evidence="11">
    <location>
        <begin position="168"/>
        <end position="194"/>
    </location>
</feature>
<dbReference type="eggNOG" id="KOG1913">
    <property type="taxonomic scope" value="Eukaryota"/>
</dbReference>
<feature type="compositionally biased region" description="Low complexity" evidence="11">
    <location>
        <begin position="1564"/>
        <end position="1576"/>
    </location>
</feature>
<evidence type="ECO:0000256" key="9">
    <source>
        <dbReference type="ARBA" id="ARBA00024687"/>
    </source>
</evidence>
<evidence type="ECO:0000256" key="8">
    <source>
        <dbReference type="ARBA" id="ARBA00023136"/>
    </source>
</evidence>
<organism evidence="15">
    <name type="scientific">Pyrenophora teres f. teres (strain 0-1)</name>
    <name type="common">Barley net blotch fungus</name>
    <name type="synonym">Drechslera teres f. teres</name>
    <dbReference type="NCBI Taxonomy" id="861557"/>
    <lineage>
        <taxon>Eukaryota</taxon>
        <taxon>Fungi</taxon>
        <taxon>Dikarya</taxon>
        <taxon>Ascomycota</taxon>
        <taxon>Pezizomycotina</taxon>
        <taxon>Dothideomycetes</taxon>
        <taxon>Pleosporomycetidae</taxon>
        <taxon>Pleosporales</taxon>
        <taxon>Pleosporineae</taxon>
        <taxon>Pleosporaceae</taxon>
        <taxon>Pyrenophora</taxon>
    </lineage>
</organism>
<dbReference type="Pfam" id="PF12931">
    <property type="entry name" value="TPR_Sec16"/>
    <property type="match status" value="1"/>
</dbReference>
<keyword evidence="4 10" id="KW-0256">Endoplasmic reticulum</keyword>
<dbReference type="GO" id="GO:0006914">
    <property type="term" value="P:autophagy"/>
    <property type="evidence" value="ECO:0007669"/>
    <property type="project" value="UniProtKB-KW"/>
</dbReference>